<accession>A0ABU2NH24</accession>
<feature type="transmembrane region" description="Helical" evidence="1">
    <location>
        <begin position="177"/>
        <end position="203"/>
    </location>
</feature>
<keyword evidence="1" id="KW-0812">Transmembrane</keyword>
<keyword evidence="1" id="KW-1133">Transmembrane helix</keyword>
<feature type="transmembrane region" description="Helical" evidence="1">
    <location>
        <begin position="288"/>
        <end position="310"/>
    </location>
</feature>
<gene>
    <name evidence="2" type="ORF">RM445_27465</name>
</gene>
<evidence type="ECO:0000313" key="3">
    <source>
        <dbReference type="Proteomes" id="UP001183202"/>
    </source>
</evidence>
<keyword evidence="1" id="KW-0472">Membrane</keyword>
<sequence>MAAVLAVARRGHRGLFAFAVAMSVLTPVLAVLAVVDDRVLLGAPLWFKPLKFAISLALYAATLAWMLGQLRERTLQRTGWIVTAAAAIEMAVIVGQAAVGNRSHYNMDTPLSAALWSVMGVTIVVLWLATLAVALRFLRGGGTNPGPDSQLDGPAESPGVVPPITVSDRAATTAIRLGLVVALIGLAEGFLMATAATHTVGAPDGGPGLPLLGWSTVGGDLRIAHFIGMHALQGLPLFGAALSVGHRFDEVTRVRLVQVAAAAWTGLVVLLTWQALRAQPLLTPDALTLAALAALVAVTVAATVGMLAAARSSVPSAA</sequence>
<feature type="transmembrane region" description="Helical" evidence="1">
    <location>
        <begin position="223"/>
        <end position="244"/>
    </location>
</feature>
<keyword evidence="3" id="KW-1185">Reference proteome</keyword>
<organism evidence="2 3">
    <name type="scientific">Pseudonocardia charpentierae</name>
    <dbReference type="NCBI Taxonomy" id="3075545"/>
    <lineage>
        <taxon>Bacteria</taxon>
        <taxon>Bacillati</taxon>
        <taxon>Actinomycetota</taxon>
        <taxon>Actinomycetes</taxon>
        <taxon>Pseudonocardiales</taxon>
        <taxon>Pseudonocardiaceae</taxon>
        <taxon>Pseudonocardia</taxon>
    </lineage>
</organism>
<dbReference type="RefSeq" id="WP_311559769.1">
    <property type="nucleotide sequence ID" value="NZ_JAVREJ010000028.1"/>
</dbReference>
<comment type="caution">
    <text evidence="2">The sequence shown here is derived from an EMBL/GenBank/DDBJ whole genome shotgun (WGS) entry which is preliminary data.</text>
</comment>
<evidence type="ECO:0000313" key="2">
    <source>
        <dbReference type="EMBL" id="MDT0353257.1"/>
    </source>
</evidence>
<name>A0ABU2NH24_9PSEU</name>
<proteinExistence type="predicted"/>
<feature type="transmembrane region" description="Helical" evidence="1">
    <location>
        <begin position="46"/>
        <end position="67"/>
    </location>
</feature>
<feature type="transmembrane region" description="Helical" evidence="1">
    <location>
        <begin position="111"/>
        <end position="135"/>
    </location>
</feature>
<protein>
    <submittedName>
        <fullName evidence="2">Uncharacterized protein</fullName>
    </submittedName>
</protein>
<dbReference type="EMBL" id="JAVREJ010000028">
    <property type="protein sequence ID" value="MDT0353257.1"/>
    <property type="molecule type" value="Genomic_DNA"/>
</dbReference>
<feature type="transmembrane region" description="Helical" evidence="1">
    <location>
        <begin position="79"/>
        <end position="99"/>
    </location>
</feature>
<reference evidence="3" key="1">
    <citation type="submission" date="2023-07" db="EMBL/GenBank/DDBJ databases">
        <title>30 novel species of actinomycetes from the DSMZ collection.</title>
        <authorList>
            <person name="Nouioui I."/>
        </authorList>
    </citation>
    <scope>NUCLEOTIDE SEQUENCE [LARGE SCALE GENOMIC DNA]</scope>
    <source>
        <strain evidence="3">DSM 45834</strain>
    </source>
</reference>
<evidence type="ECO:0000256" key="1">
    <source>
        <dbReference type="SAM" id="Phobius"/>
    </source>
</evidence>
<feature type="transmembrane region" description="Helical" evidence="1">
    <location>
        <begin position="256"/>
        <end position="276"/>
    </location>
</feature>
<dbReference type="Proteomes" id="UP001183202">
    <property type="component" value="Unassembled WGS sequence"/>
</dbReference>